<accession>A0A023FBS3</accession>
<dbReference type="AlphaFoldDB" id="A0A023FBS3"/>
<sequence>MCHVNFILHELLFFAEAFYLWAGRRNNFVSASQILLDALGIFGEHRVGLMAVSKSTEHWLHISLTEVVKLSPQELTGRRVAFACWHFG</sequence>
<reference evidence="2" key="1">
    <citation type="submission" date="2014-03" db="EMBL/GenBank/DDBJ databases">
        <title>The sialotranscriptome of Amblyomma triste, Amblyomma parvum and Amblyomma cajennense ticks, uncovered by 454-based RNA-seq.</title>
        <authorList>
            <person name="Garcia G.R."/>
            <person name="Gardinassi L.G."/>
            <person name="Ribeiro J.M."/>
            <person name="Anatriello E."/>
            <person name="Ferreira B.R."/>
            <person name="Moreira H.N."/>
            <person name="Mafra C."/>
            <person name="Olegario M.M."/>
            <person name="Szabo P.J."/>
            <person name="Miranda-Santos I.K."/>
            <person name="Maruyama S.R."/>
        </authorList>
    </citation>
    <scope>NUCLEOTIDE SEQUENCE</scope>
    <source>
        <strain evidence="2">Uberlandia</strain>
        <tissue evidence="2">Salivary glands</tissue>
    </source>
</reference>
<dbReference type="EMBL" id="GBBK01005647">
    <property type="protein sequence ID" value="JAC18835.1"/>
    <property type="molecule type" value="mRNA"/>
</dbReference>
<organism evidence="2">
    <name type="scientific">Amblyomma cajennense</name>
    <name type="common">Cayenne tick</name>
    <name type="synonym">Acarus cajennensis</name>
    <dbReference type="NCBI Taxonomy" id="34607"/>
    <lineage>
        <taxon>Eukaryota</taxon>
        <taxon>Metazoa</taxon>
        <taxon>Ecdysozoa</taxon>
        <taxon>Arthropoda</taxon>
        <taxon>Chelicerata</taxon>
        <taxon>Arachnida</taxon>
        <taxon>Acari</taxon>
        <taxon>Parasitiformes</taxon>
        <taxon>Ixodida</taxon>
        <taxon>Ixodoidea</taxon>
        <taxon>Ixodidae</taxon>
        <taxon>Amblyomminae</taxon>
        <taxon>Amblyomma</taxon>
    </lineage>
</organism>
<evidence type="ECO:0000256" key="1">
    <source>
        <dbReference type="SAM" id="SignalP"/>
    </source>
</evidence>
<protein>
    <submittedName>
        <fullName evidence="2">Putative secreted protein</fullName>
    </submittedName>
</protein>
<name>A0A023FBS3_AMBCJ</name>
<proteinExistence type="evidence at transcript level"/>
<evidence type="ECO:0000313" key="2">
    <source>
        <dbReference type="EMBL" id="JAC18835.1"/>
    </source>
</evidence>
<feature type="chain" id="PRO_5001520642" evidence="1">
    <location>
        <begin position="18"/>
        <end position="88"/>
    </location>
</feature>
<feature type="signal peptide" evidence="1">
    <location>
        <begin position="1"/>
        <end position="17"/>
    </location>
</feature>
<keyword evidence="1" id="KW-0732">Signal</keyword>